<organism evidence="3 4">
    <name type="scientific">Caloramator proteoclasticus DSM 10124</name>
    <dbReference type="NCBI Taxonomy" id="1121262"/>
    <lineage>
        <taxon>Bacteria</taxon>
        <taxon>Bacillati</taxon>
        <taxon>Bacillota</taxon>
        <taxon>Clostridia</taxon>
        <taxon>Eubacteriales</taxon>
        <taxon>Clostridiaceae</taxon>
        <taxon>Caloramator</taxon>
    </lineage>
</organism>
<sequence length="158" mass="17518">MIIDVLKEAFLGSMSSMWTVIKIVIPLMIVIEIIKELNLLNKICGIFKPLTKLLKISETTILPLFSGLFFGLVYGAGLIIDAAEEGNITRKDMYLVAVFLGACHAIVEDTLIFVQIGANGWIIFCVRLIAAFIITYIFGFIFEKSNTAKRIVNKEIAG</sequence>
<keyword evidence="4" id="KW-1185">Reference proteome</keyword>
<feature type="transmembrane region" description="Helical" evidence="1">
    <location>
        <begin position="9"/>
        <end position="31"/>
    </location>
</feature>
<feature type="domain" description="Nucleoside transporter/FeoB GTPase Gate" evidence="2">
    <location>
        <begin position="18"/>
        <end position="106"/>
    </location>
</feature>
<dbReference type="Pfam" id="PF07670">
    <property type="entry name" value="Gate"/>
    <property type="match status" value="1"/>
</dbReference>
<feature type="transmembrane region" description="Helical" evidence="1">
    <location>
        <begin position="120"/>
        <end position="142"/>
    </location>
</feature>
<keyword evidence="1" id="KW-1133">Transmembrane helix</keyword>
<dbReference type="EMBL" id="FQVG01000035">
    <property type="protein sequence ID" value="SHF10885.1"/>
    <property type="molecule type" value="Genomic_DNA"/>
</dbReference>
<protein>
    <submittedName>
        <fullName evidence="3">Nucleoside recognition</fullName>
    </submittedName>
</protein>
<dbReference type="RefSeq" id="WP_143290264.1">
    <property type="nucleotide sequence ID" value="NZ_FQVG01000035.1"/>
</dbReference>
<evidence type="ECO:0000259" key="2">
    <source>
        <dbReference type="Pfam" id="PF07670"/>
    </source>
</evidence>
<dbReference type="Proteomes" id="UP000184423">
    <property type="component" value="Unassembled WGS sequence"/>
</dbReference>
<accession>A0A1M4YYV0</accession>
<reference evidence="4" key="1">
    <citation type="submission" date="2016-11" db="EMBL/GenBank/DDBJ databases">
        <authorList>
            <person name="Varghese N."/>
            <person name="Submissions S."/>
        </authorList>
    </citation>
    <scope>NUCLEOTIDE SEQUENCE [LARGE SCALE GENOMIC DNA]</scope>
    <source>
        <strain evidence="4">DSM 10124</strain>
    </source>
</reference>
<evidence type="ECO:0000256" key="1">
    <source>
        <dbReference type="SAM" id="Phobius"/>
    </source>
</evidence>
<dbReference type="AlphaFoldDB" id="A0A1M4YYV0"/>
<feature type="transmembrane region" description="Helical" evidence="1">
    <location>
        <begin position="94"/>
        <end position="114"/>
    </location>
</feature>
<proteinExistence type="predicted"/>
<name>A0A1M4YYV0_9CLOT</name>
<evidence type="ECO:0000313" key="4">
    <source>
        <dbReference type="Proteomes" id="UP000184423"/>
    </source>
</evidence>
<keyword evidence="1" id="KW-0472">Membrane</keyword>
<dbReference type="InterPro" id="IPR011642">
    <property type="entry name" value="Gate_dom"/>
</dbReference>
<keyword evidence="1" id="KW-0812">Transmembrane</keyword>
<feature type="transmembrane region" description="Helical" evidence="1">
    <location>
        <begin position="61"/>
        <end position="82"/>
    </location>
</feature>
<evidence type="ECO:0000313" key="3">
    <source>
        <dbReference type="EMBL" id="SHF10885.1"/>
    </source>
</evidence>
<gene>
    <name evidence="3" type="ORF">SAMN02746091_01784</name>
</gene>